<dbReference type="InterPro" id="IPR051044">
    <property type="entry name" value="MAG_DAG_Lipase"/>
</dbReference>
<keyword evidence="4" id="KW-1185">Reference proteome</keyword>
<protein>
    <submittedName>
        <fullName evidence="3">Bifunctional alpha/beta hydrolase/class I SAM-dependent methyltransferase</fullName>
    </submittedName>
</protein>
<accession>A0A941DIV6</accession>
<dbReference type="GO" id="GO:0032259">
    <property type="term" value="P:methylation"/>
    <property type="evidence" value="ECO:0007669"/>
    <property type="project" value="UniProtKB-KW"/>
</dbReference>
<dbReference type="GO" id="GO:0008168">
    <property type="term" value="F:methyltransferase activity"/>
    <property type="evidence" value="ECO:0007669"/>
    <property type="project" value="UniProtKB-KW"/>
</dbReference>
<gene>
    <name evidence="3" type="ORF">KDM89_05320</name>
</gene>
<evidence type="ECO:0000313" key="3">
    <source>
        <dbReference type="EMBL" id="MBR7781548.1"/>
    </source>
</evidence>
<evidence type="ECO:0000313" key="4">
    <source>
        <dbReference type="Proteomes" id="UP000680067"/>
    </source>
</evidence>
<comment type="caution">
    <text evidence="3">The sequence shown here is derived from an EMBL/GenBank/DDBJ whole genome shotgun (WGS) entry which is preliminary data.</text>
</comment>
<dbReference type="GO" id="GO:0016787">
    <property type="term" value="F:hydrolase activity"/>
    <property type="evidence" value="ECO:0007669"/>
    <property type="project" value="UniProtKB-KW"/>
</dbReference>
<dbReference type="SUPFAM" id="SSF53474">
    <property type="entry name" value="alpha/beta-Hydrolases"/>
    <property type="match status" value="1"/>
</dbReference>
<dbReference type="Gene3D" id="3.40.50.1820">
    <property type="entry name" value="alpha/beta hydrolase"/>
    <property type="match status" value="1"/>
</dbReference>
<dbReference type="Pfam" id="PF12146">
    <property type="entry name" value="Hydrolase_4"/>
    <property type="match status" value="1"/>
</dbReference>
<dbReference type="RefSeq" id="WP_212686883.1">
    <property type="nucleotide sequence ID" value="NZ_JAGSPN010000002.1"/>
</dbReference>
<dbReference type="SUPFAM" id="SSF53335">
    <property type="entry name" value="S-adenosyl-L-methionine-dependent methyltransferases"/>
    <property type="match status" value="1"/>
</dbReference>
<organism evidence="3 4">
    <name type="scientific">Undibacterium luofuense</name>
    <dbReference type="NCBI Taxonomy" id="2828733"/>
    <lineage>
        <taxon>Bacteria</taxon>
        <taxon>Pseudomonadati</taxon>
        <taxon>Pseudomonadota</taxon>
        <taxon>Betaproteobacteria</taxon>
        <taxon>Burkholderiales</taxon>
        <taxon>Oxalobacteraceae</taxon>
        <taxon>Undibacterium</taxon>
    </lineage>
</organism>
<keyword evidence="3" id="KW-0378">Hydrolase</keyword>
<evidence type="ECO:0000259" key="2">
    <source>
        <dbReference type="Pfam" id="PF12147"/>
    </source>
</evidence>
<reference evidence="3" key="1">
    <citation type="submission" date="2021-04" db="EMBL/GenBank/DDBJ databases">
        <title>novel species isolated from subtropical streams in China.</title>
        <authorList>
            <person name="Lu H."/>
        </authorList>
    </citation>
    <scope>NUCLEOTIDE SEQUENCE</scope>
    <source>
        <strain evidence="3">LFS511W</strain>
    </source>
</reference>
<sequence>MDQAVSRAALENGFFSHDGARLFYRHWPVHAGQQDSGRVIVLLHRGHEHSGRVQQLVDALVPADTAAYAWDARGHGYSHGKRGDAPDFMCLVRDFEAFIQHLQNTHGCRQEQILVIANSVGAVIAATWIHDYAPRVRGLVMAASAFDINLYVPLAKPALRLGLRLQPELNVTSYVRASMLTHCEAEAKSYDTDPLVTKNISARVLIDLADTAQRVVADAAAIDLPVLMLVAGKDYVVKTGAQKAFYDKIRSALKRWVYLPEAHHALLYEKDTSVAFSEIRTFIKECFALPEHSFEKHIAPQAAAQREPGLQDLPAPGLADSIAFGMQRFMMRHLGWLSEGITLGIQTGFDSGASLDYVYRNRASGKLGIGALIDRGYLDAIGWRGIRERKQHLEKMLAAAIAAVPAGQTIRILDLATGGGRYVLETVKRFGDRQFDIELRDYVQANLDAAAALANQLGLADSVQCRRCDAFSADSYQEAQRFDIVVISGLFELFSDNALLSTALQGVRRQMQPGAKLIYTGQPWHPQLAMIAHTLTNHQGKPWVMRPRPQAELDALVAMAGGRKLQSLVGIQGIFSVSLAEFATP</sequence>
<dbReference type="InterPro" id="IPR022742">
    <property type="entry name" value="Hydrolase_4"/>
</dbReference>
<proteinExistence type="predicted"/>
<dbReference type="FunFam" id="3.40.50.1820:FF:000201">
    <property type="entry name" value="Alpha/beta fold hydrolase"/>
    <property type="match status" value="1"/>
</dbReference>
<dbReference type="Pfam" id="PF12147">
    <property type="entry name" value="Methyltransf_20"/>
    <property type="match status" value="1"/>
</dbReference>
<dbReference type="InterPro" id="IPR029058">
    <property type="entry name" value="AB_hydrolase_fold"/>
</dbReference>
<dbReference type="EMBL" id="JAGSPN010000002">
    <property type="protein sequence ID" value="MBR7781548.1"/>
    <property type="molecule type" value="Genomic_DNA"/>
</dbReference>
<dbReference type="AlphaFoldDB" id="A0A941DIV6"/>
<dbReference type="PANTHER" id="PTHR11614">
    <property type="entry name" value="PHOSPHOLIPASE-RELATED"/>
    <property type="match status" value="1"/>
</dbReference>
<feature type="domain" description="Serine aminopeptidase S33" evidence="1">
    <location>
        <begin position="38"/>
        <end position="271"/>
    </location>
</feature>
<name>A0A941DIV6_9BURK</name>
<dbReference type="Proteomes" id="UP000680067">
    <property type="component" value="Unassembled WGS sequence"/>
</dbReference>
<dbReference type="Gene3D" id="3.40.50.150">
    <property type="entry name" value="Vaccinia Virus protein VP39"/>
    <property type="match status" value="1"/>
</dbReference>
<keyword evidence="3" id="KW-0489">Methyltransferase</keyword>
<dbReference type="InterPro" id="IPR029063">
    <property type="entry name" value="SAM-dependent_MTases_sf"/>
</dbReference>
<evidence type="ECO:0000259" key="1">
    <source>
        <dbReference type="Pfam" id="PF12146"/>
    </source>
</evidence>
<feature type="domain" description="Methyltransferase" evidence="2">
    <location>
        <begin position="279"/>
        <end position="581"/>
    </location>
</feature>
<keyword evidence="3" id="KW-0808">Transferase</keyword>
<dbReference type="InterPro" id="IPR022744">
    <property type="entry name" value="MeTrfase_dom_put"/>
</dbReference>